<keyword evidence="3" id="KW-0808">Transferase</keyword>
<sequence>MLLLQPSAVPAPALRGRPRPRRRLVPPPLASAPASIVVSSDEDAFTRCSGYLFEEGAATESELPTAYDLPGIAAVYRRRPLLVLRRSLQIGTSFGRWFALRYLDRVNERADDMFELRAAQLRRILLELGPAFVKIAQAVSSRPDVVPPAYLDELSLLQDRIAPFSNDVAFNIIEKELGLPLDMVFSEITPEPVAAASLGQVYQARLRSSGKIVAVKVQRPGVQAAISLDIYILRFLASLARKAAKLNTDLPAVLDEWASSLFRIFTLNTGKSHLMQEMDYREEARNGLKFRELFGKFRDVSVPEMYLEQTRRRVLIMEWIEGEKLSEVRDQYLVEVGVYCSLSQLLEYGFYHADPHPGNLLRTVDGKLAYLANATYLYKSCSLLPPTAQKGEVTKALTDQESCHITCPIGISLGIPLSYFALGVFENAVNRGVQNISFGDLSGNLGRTMYKFKFQIPSYFSLVIRSLAVLEGIAISFNPKYKVLGSSYPWIARKVLTDSSPKLRSTLQTLLYKDGTFQIDRLESLLTESLRARTEQSLVRNEQDVDSTRYAIKQVLSFTLADQGAFVKDLLLQEIAKGIDALGVATLSSATSAAASRLPFGGGPSPLTSLDDEDATNLRNLYRLLLLLSKVSQKENPSPIPEYNSAIEKEGGSTDELALALYGMTSLPEFLPVLSVIPELPPESQQQLLLLPADLTNRILSRALARTIRRLM</sequence>
<organism evidence="3">
    <name type="scientific">Zea mays</name>
    <name type="common">Maize</name>
    <dbReference type="NCBI Taxonomy" id="4577"/>
    <lineage>
        <taxon>Eukaryota</taxon>
        <taxon>Viridiplantae</taxon>
        <taxon>Streptophyta</taxon>
        <taxon>Embryophyta</taxon>
        <taxon>Tracheophyta</taxon>
        <taxon>Spermatophyta</taxon>
        <taxon>Magnoliopsida</taxon>
        <taxon>Liliopsida</taxon>
        <taxon>Poales</taxon>
        <taxon>Poaceae</taxon>
        <taxon>PACMAD clade</taxon>
        <taxon>Panicoideae</taxon>
        <taxon>Andropogonodae</taxon>
        <taxon>Andropogoneae</taxon>
        <taxon>Tripsacinae</taxon>
        <taxon>Zea</taxon>
    </lineage>
</organism>
<dbReference type="PANTHER" id="PTHR10566">
    <property type="entry name" value="CHAPERONE-ACTIVITY OF BC1 COMPLEX CABC1 -RELATED"/>
    <property type="match status" value="1"/>
</dbReference>
<dbReference type="Pfam" id="PF03109">
    <property type="entry name" value="ABC1"/>
    <property type="match status" value="1"/>
</dbReference>
<evidence type="ECO:0000256" key="1">
    <source>
        <dbReference type="ARBA" id="ARBA00009670"/>
    </source>
</evidence>
<dbReference type="EMBL" id="CM007648">
    <property type="protein sequence ID" value="ONM13179.1"/>
    <property type="molecule type" value="Genomic_DNA"/>
</dbReference>
<proteinExistence type="inferred from homology"/>
<dbReference type="InterPro" id="IPR050154">
    <property type="entry name" value="UbiB_kinase"/>
</dbReference>
<evidence type="ECO:0000313" key="3">
    <source>
        <dbReference type="EMBL" id="ONM13179.1"/>
    </source>
</evidence>
<dbReference type="InterPro" id="IPR011009">
    <property type="entry name" value="Kinase-like_dom_sf"/>
</dbReference>
<dbReference type="GO" id="GO:0016301">
    <property type="term" value="F:kinase activity"/>
    <property type="evidence" value="ECO:0007669"/>
    <property type="project" value="UniProtKB-KW"/>
</dbReference>
<dbReference type="CDD" id="cd05121">
    <property type="entry name" value="ABC1_ADCK3-like"/>
    <property type="match status" value="1"/>
</dbReference>
<comment type="similarity">
    <text evidence="1">Belongs to the protein kinase superfamily. ADCK protein kinase family.</text>
</comment>
<keyword evidence="3" id="KW-0418">Kinase</keyword>
<gene>
    <name evidence="3" type="ORF">ZEAMMB73_Zm00001d002129</name>
</gene>
<reference evidence="3" key="1">
    <citation type="submission" date="2015-12" db="EMBL/GenBank/DDBJ databases">
        <title>Update maize B73 reference genome by single molecule sequencing technologies.</title>
        <authorList>
            <consortium name="Maize Genome Sequencing Project"/>
            <person name="Ware D."/>
        </authorList>
    </citation>
    <scope>NUCLEOTIDE SEQUENCE [LARGE SCALE GENOMIC DNA]</scope>
    <source>
        <tissue evidence="3">Seedling</tissue>
    </source>
</reference>
<protein>
    <submittedName>
        <fullName evidence="3">Protein kinase superfamily protein</fullName>
    </submittedName>
</protein>
<dbReference type="AlphaFoldDB" id="A0A1D6DWY2"/>
<dbReference type="ExpressionAtlas" id="A0A1D6DWY2">
    <property type="expression patterns" value="baseline and differential"/>
</dbReference>
<dbReference type="SUPFAM" id="SSF56112">
    <property type="entry name" value="Protein kinase-like (PK-like)"/>
    <property type="match status" value="1"/>
</dbReference>
<dbReference type="InterPro" id="IPR004147">
    <property type="entry name" value="ABC1_dom"/>
</dbReference>
<name>A0A1D6DWY2_MAIZE</name>
<feature type="domain" description="ABC1 atypical kinase-like" evidence="2">
    <location>
        <begin position="157"/>
        <end position="371"/>
    </location>
</feature>
<dbReference type="PANTHER" id="PTHR10566:SF119">
    <property type="entry name" value="OS04G0640500 PROTEIN"/>
    <property type="match status" value="1"/>
</dbReference>
<accession>A0A1D6DWY2</accession>
<evidence type="ECO:0000259" key="2">
    <source>
        <dbReference type="Pfam" id="PF03109"/>
    </source>
</evidence>